<accession>A0ABT5JY89</accession>
<proteinExistence type="predicted"/>
<evidence type="ECO:0000313" key="2">
    <source>
        <dbReference type="Proteomes" id="UP001221208"/>
    </source>
</evidence>
<comment type="caution">
    <text evidence="1">The sequence shown here is derived from an EMBL/GenBank/DDBJ whole genome shotgun (WGS) entry which is preliminary data.</text>
</comment>
<protein>
    <submittedName>
        <fullName evidence="1">Uncharacterized protein</fullName>
    </submittedName>
</protein>
<name>A0ABT5JY89_9BURK</name>
<dbReference type="Proteomes" id="UP001221208">
    <property type="component" value="Unassembled WGS sequence"/>
</dbReference>
<dbReference type="RefSeq" id="WP_273670378.1">
    <property type="nucleotide sequence ID" value="NZ_JAQQXR010000003.1"/>
</dbReference>
<dbReference type="EMBL" id="JAQQXR010000003">
    <property type="protein sequence ID" value="MDC8757696.1"/>
    <property type="molecule type" value="Genomic_DNA"/>
</dbReference>
<sequence length="185" mass="20082">MNDYEKANRERLISLLSKLPASESPVGWEVSGRFAVGGLTEIGFAKNAELLLVISSSGRGVIDCAQGKKIFRDDEPDGDWYKPLELICEGIGPLEAEVIQIAGLNGGGLPMSNRFAESLEIVSPEWPKSNLIFCAPYKSALIEGHQGGCVNIASDYLRAYGFSWSGNTFVYATGSDITTFRRTIP</sequence>
<evidence type="ECO:0000313" key="1">
    <source>
        <dbReference type="EMBL" id="MDC8757696.1"/>
    </source>
</evidence>
<organism evidence="1 2">
    <name type="scientific">Janthinobacterium fluminis</name>
    <dbReference type="NCBI Taxonomy" id="2987524"/>
    <lineage>
        <taxon>Bacteria</taxon>
        <taxon>Pseudomonadati</taxon>
        <taxon>Pseudomonadota</taxon>
        <taxon>Betaproteobacteria</taxon>
        <taxon>Burkholderiales</taxon>
        <taxon>Oxalobacteraceae</taxon>
        <taxon>Janthinobacterium</taxon>
    </lineage>
</organism>
<keyword evidence="2" id="KW-1185">Reference proteome</keyword>
<reference evidence="1 2" key="1">
    <citation type="submission" date="2022-10" db="EMBL/GenBank/DDBJ databases">
        <title>Janthinobacterium sp. hw3 Genome sequencing.</title>
        <authorList>
            <person name="Park S."/>
        </authorList>
    </citation>
    <scope>NUCLEOTIDE SEQUENCE [LARGE SCALE GENOMIC DNA]</scope>
    <source>
        <strain evidence="2">hw3</strain>
    </source>
</reference>
<gene>
    <name evidence="1" type="ORF">OIK44_08865</name>
</gene>